<reference evidence="1 2" key="1">
    <citation type="submission" date="2015-09" db="EMBL/GenBank/DDBJ databases">
        <authorList>
            <consortium name="Pathogen Informatics"/>
        </authorList>
    </citation>
    <scope>NUCLEOTIDE SEQUENCE [LARGE SCALE GENOMIC DNA]</scope>
    <source>
        <strain evidence="1 2">2789STDY5834942</strain>
    </source>
</reference>
<dbReference type="AlphaFoldDB" id="A0A174NFQ2"/>
<dbReference type="RefSeq" id="WP_229077900.1">
    <property type="nucleotide sequence ID" value="NZ_CZBF01000001.1"/>
</dbReference>
<dbReference type="Proteomes" id="UP000095788">
    <property type="component" value="Unassembled WGS sequence"/>
</dbReference>
<dbReference type="GO" id="GO:0016740">
    <property type="term" value="F:transferase activity"/>
    <property type="evidence" value="ECO:0007669"/>
    <property type="project" value="UniProtKB-KW"/>
</dbReference>
<name>A0A174NFQ2_BACUN</name>
<dbReference type="InterPro" id="IPR011004">
    <property type="entry name" value="Trimer_LpxA-like_sf"/>
</dbReference>
<gene>
    <name evidence="1" type="ORF">ERS852554_00803</name>
</gene>
<dbReference type="EMBL" id="CZBF01000001">
    <property type="protein sequence ID" value="CUP45727.1"/>
    <property type="molecule type" value="Genomic_DNA"/>
</dbReference>
<protein>
    <submittedName>
        <fullName evidence="1">Maltose O-acetyltransferase</fullName>
    </submittedName>
</protein>
<sequence length="124" mass="14174">MNIRSKVWGILVDLYPRYLRWRYGMDIGKNCRISWKAHLDKSINPKGIHIGDNTWVLSGAMILAHDHCRSLKADTYIGKNCVIGVRSIIMPGLSIGNQVVIGGVAWLQKVFIRIVLQQEILQRY</sequence>
<keyword evidence="1" id="KW-0808">Transferase</keyword>
<proteinExistence type="predicted"/>
<dbReference type="InterPro" id="IPR001451">
    <property type="entry name" value="Hexapep"/>
</dbReference>
<evidence type="ECO:0000313" key="1">
    <source>
        <dbReference type="EMBL" id="CUP45727.1"/>
    </source>
</evidence>
<dbReference type="Pfam" id="PF14602">
    <property type="entry name" value="Hexapep_2"/>
    <property type="match status" value="1"/>
</dbReference>
<accession>A0A174NFQ2</accession>
<evidence type="ECO:0000313" key="2">
    <source>
        <dbReference type="Proteomes" id="UP000095788"/>
    </source>
</evidence>
<dbReference type="SUPFAM" id="SSF51161">
    <property type="entry name" value="Trimeric LpxA-like enzymes"/>
    <property type="match status" value="1"/>
</dbReference>
<dbReference type="Gene3D" id="2.160.10.10">
    <property type="entry name" value="Hexapeptide repeat proteins"/>
    <property type="match status" value="1"/>
</dbReference>
<organism evidence="1 2">
    <name type="scientific">Bacteroides uniformis</name>
    <dbReference type="NCBI Taxonomy" id="820"/>
    <lineage>
        <taxon>Bacteria</taxon>
        <taxon>Pseudomonadati</taxon>
        <taxon>Bacteroidota</taxon>
        <taxon>Bacteroidia</taxon>
        <taxon>Bacteroidales</taxon>
        <taxon>Bacteroidaceae</taxon>
        <taxon>Bacteroides</taxon>
    </lineage>
</organism>